<protein>
    <submittedName>
        <fullName evidence="2">Uncharacterized protein</fullName>
    </submittedName>
</protein>
<sequence>MASTRRRERELVAVAFNQKEQRVLEKSIATIKLEASYSLKLLDLSNRTVKVHFRQLKDRVSRIKSYLTPEEIQKLRRLESEGKLHPMYPPVSLGSALKIAAAARRLHSSHAKPQPAPPTRAKSALPRFNLPGHAPGTSTPPPGALKRSNSVTGVFIDAPPPRGVTRPGSASVTIGRTSPTPEARVSSGVIKKGTRDILAAERGQASDSRLGSRLQVNGGGVARIGASGVGRPGSSEVTMPESRGVPRPGSNGLRVPTPSHLQQQNGISSSSSSMDSHVSKRSNVHPHSATTPVTDHHHPKRPDSHIGVNGHGYGLLHAHGQADAARSRRNSSSTGHSRATTSHSHAPFSSHVATEKEAREREENGEEAPGGQHGLATTPRSHHSAADRNASTAGLSDDTVDDLGEDLHAERRAELLEEEQYRATVINKRKDRFLLDIDRYLKENPPLRSLPITPKASPQEGGADNGEAQELDAVAALGGALFRRRRVEFDSHPTYLPEVDYKDRLMGLWRDMNKCRYLRVPDEMIDLSGVNTLATDTMKLYQALKHSEVEALPSAWGE</sequence>
<proteinExistence type="predicted"/>
<dbReference type="EMBL" id="JBAMIC010000001">
    <property type="protein sequence ID" value="KAK7116513.1"/>
    <property type="molecule type" value="Genomic_DNA"/>
</dbReference>
<feature type="region of interest" description="Disordered" evidence="1">
    <location>
        <begin position="104"/>
        <end position="189"/>
    </location>
</feature>
<feature type="compositionally biased region" description="Polar residues" evidence="1">
    <location>
        <begin position="334"/>
        <end position="344"/>
    </location>
</feature>
<dbReference type="AlphaFoldDB" id="A0AAN9C2X0"/>
<organism evidence="2 3">
    <name type="scientific">Littorina saxatilis</name>
    <dbReference type="NCBI Taxonomy" id="31220"/>
    <lineage>
        <taxon>Eukaryota</taxon>
        <taxon>Metazoa</taxon>
        <taxon>Spiralia</taxon>
        <taxon>Lophotrochozoa</taxon>
        <taxon>Mollusca</taxon>
        <taxon>Gastropoda</taxon>
        <taxon>Caenogastropoda</taxon>
        <taxon>Littorinimorpha</taxon>
        <taxon>Littorinoidea</taxon>
        <taxon>Littorinidae</taxon>
        <taxon>Littorina</taxon>
    </lineage>
</organism>
<gene>
    <name evidence="2" type="ORF">V1264_002180</name>
</gene>
<feature type="region of interest" description="Disordered" evidence="1">
    <location>
        <begin position="445"/>
        <end position="465"/>
    </location>
</feature>
<evidence type="ECO:0000313" key="2">
    <source>
        <dbReference type="EMBL" id="KAK7116513.1"/>
    </source>
</evidence>
<feature type="region of interest" description="Disordered" evidence="1">
    <location>
        <begin position="223"/>
        <end position="401"/>
    </location>
</feature>
<feature type="compositionally biased region" description="Polar residues" evidence="1">
    <location>
        <begin position="168"/>
        <end position="180"/>
    </location>
</feature>
<evidence type="ECO:0000256" key="1">
    <source>
        <dbReference type="SAM" id="MobiDB-lite"/>
    </source>
</evidence>
<accession>A0AAN9C2X0</accession>
<comment type="caution">
    <text evidence="2">The sequence shown here is derived from an EMBL/GenBank/DDBJ whole genome shotgun (WGS) entry which is preliminary data.</text>
</comment>
<name>A0AAN9C2X0_9CAEN</name>
<evidence type="ECO:0000313" key="3">
    <source>
        <dbReference type="Proteomes" id="UP001374579"/>
    </source>
</evidence>
<dbReference type="Proteomes" id="UP001374579">
    <property type="component" value="Unassembled WGS sequence"/>
</dbReference>
<reference evidence="2 3" key="1">
    <citation type="submission" date="2024-02" db="EMBL/GenBank/DDBJ databases">
        <title>Chromosome-scale genome assembly of the rough periwinkle Littorina saxatilis.</title>
        <authorList>
            <person name="De Jode A."/>
            <person name="Faria R."/>
            <person name="Formenti G."/>
            <person name="Sims Y."/>
            <person name="Smith T.P."/>
            <person name="Tracey A."/>
            <person name="Wood J.M.D."/>
            <person name="Zagrodzka Z.B."/>
            <person name="Johannesson K."/>
            <person name="Butlin R.K."/>
            <person name="Leder E.H."/>
        </authorList>
    </citation>
    <scope>NUCLEOTIDE SEQUENCE [LARGE SCALE GENOMIC DNA]</scope>
    <source>
        <strain evidence="2">Snail1</strain>
        <tissue evidence="2">Muscle</tissue>
    </source>
</reference>
<feature type="compositionally biased region" description="Basic and acidic residues" evidence="1">
    <location>
        <begin position="353"/>
        <end position="362"/>
    </location>
</feature>
<keyword evidence="3" id="KW-1185">Reference proteome</keyword>